<feature type="binding site" evidence="5">
    <location>
        <position position="108"/>
    </location>
    <ligand>
        <name>FAD</name>
        <dbReference type="ChEBI" id="CHEBI:57692"/>
    </ligand>
</feature>
<keyword evidence="2 5" id="KW-0274">FAD</keyword>
<dbReference type="EMBL" id="AP027268">
    <property type="protein sequence ID" value="BDW92998.1"/>
    <property type="molecule type" value="Genomic_DNA"/>
</dbReference>
<feature type="binding site" evidence="5">
    <location>
        <position position="143"/>
    </location>
    <ligand>
        <name>FAD</name>
        <dbReference type="ChEBI" id="CHEBI:57692"/>
    </ligand>
</feature>
<comment type="similarity">
    <text evidence="5">Belongs to the ferredoxin--NADP reductase type 2 family.</text>
</comment>
<feature type="domain" description="FAD/NAD(P)-binding" evidence="6">
    <location>
        <begin position="27"/>
        <end position="316"/>
    </location>
</feature>
<dbReference type="SUPFAM" id="SSF51905">
    <property type="entry name" value="FAD/NAD(P)-binding domain"/>
    <property type="match status" value="1"/>
</dbReference>
<evidence type="ECO:0000313" key="8">
    <source>
        <dbReference type="Proteomes" id="UP001330184"/>
    </source>
</evidence>
<feature type="binding site" evidence="5">
    <location>
        <position position="36"/>
    </location>
    <ligand>
        <name>FAD</name>
        <dbReference type="ChEBI" id="CHEBI:57692"/>
    </ligand>
</feature>
<dbReference type="Gene3D" id="3.50.50.60">
    <property type="entry name" value="FAD/NAD(P)-binding domain"/>
    <property type="match status" value="2"/>
</dbReference>
<dbReference type="PRINTS" id="PR00469">
    <property type="entry name" value="PNDRDTASEII"/>
</dbReference>
<gene>
    <name evidence="7" type="ORF">MACH07_18300</name>
</gene>
<dbReference type="GO" id="GO:0004324">
    <property type="term" value="F:ferredoxin-NADP+ reductase activity"/>
    <property type="evidence" value="ECO:0007669"/>
    <property type="project" value="UniProtKB-UniRule"/>
</dbReference>
<dbReference type="AlphaFoldDB" id="A0AA48HIQ8"/>
<dbReference type="PANTHER" id="PTHR48105">
    <property type="entry name" value="THIOREDOXIN REDUCTASE 1-RELATED-RELATED"/>
    <property type="match status" value="1"/>
</dbReference>
<dbReference type="GO" id="GO:0050660">
    <property type="term" value="F:flavin adenine dinucleotide binding"/>
    <property type="evidence" value="ECO:0007669"/>
    <property type="project" value="UniProtKB-UniRule"/>
</dbReference>
<reference evidence="7 8" key="1">
    <citation type="submission" date="2023-01" db="EMBL/GenBank/DDBJ databases">
        <title>Complete genome sequence of Muricauda aquimarina strain IFOP_LL357.</title>
        <authorList>
            <person name="Gajardo G."/>
            <person name="Ueki S."/>
            <person name="Maruyama F."/>
        </authorList>
    </citation>
    <scope>NUCLEOTIDE SEQUENCE [LARGE SCALE GENOMIC DNA]</scope>
    <source>
        <strain evidence="7 8">IFOP_LL357</strain>
    </source>
</reference>
<evidence type="ECO:0000256" key="1">
    <source>
        <dbReference type="ARBA" id="ARBA00022630"/>
    </source>
</evidence>
<sequence length="375" mass="41391">MSALYDPERSRRGFKDELKSSSMIKTDIIIIGAGPTGLFTVFEAGLLKLKCHLIDALAQPGGQCSEIYPKKPIYDIPAYPEILAGTLVDNLMEQIKPFEPGFTLGERAETLEKQEDGSFIVTTSKGTRHHAPVVVIAGGLGSFEPRKPLIANIGLFESKGVEYMIKDPEQFRDKKVVISGGGDSALDWAIFLADVASEVSLVHRRNEFRGALDSVEKARELAKFGKIRLYTEAEVKEIHGKDELHAVVIKYNDQAKEDAYVETDYFIPLFGLSPKLGPIGNWGLEIEKNAIKVNNAKDYQTNIPGVFAIGDVNTYPGKLKLILSGFHEAAVMCQFAYQIINPDKRFVMKYTTVGGVQGFDGTKKEAKKEVVQSIN</sequence>
<dbReference type="InterPro" id="IPR022890">
    <property type="entry name" value="Fd--NADP_Rdtase_type_2"/>
</dbReference>
<dbReference type="InterPro" id="IPR036188">
    <property type="entry name" value="FAD/NAD-bd_sf"/>
</dbReference>
<accession>A0AA48HIQ8</accession>
<evidence type="ECO:0000256" key="5">
    <source>
        <dbReference type="HAMAP-Rule" id="MF_01685"/>
    </source>
</evidence>
<feature type="binding site" evidence="5">
    <location>
        <position position="68"/>
    </location>
    <ligand>
        <name>FAD</name>
        <dbReference type="ChEBI" id="CHEBI:57692"/>
    </ligand>
</feature>
<keyword evidence="4 5" id="KW-0560">Oxidoreductase</keyword>
<protein>
    <recommendedName>
        <fullName evidence="5">Ferredoxin--NADP reductase</fullName>
        <shortName evidence="5">FNR</shortName>
        <shortName evidence="5">Fd-NADP(+) reductase</shortName>
        <ecNumber evidence="5">1.18.1.2</ecNumber>
    </recommendedName>
</protein>
<keyword evidence="8" id="KW-1185">Reference proteome</keyword>
<dbReference type="InterPro" id="IPR050097">
    <property type="entry name" value="Ferredoxin-NADP_redctase_2"/>
</dbReference>
<dbReference type="PRINTS" id="PR00368">
    <property type="entry name" value="FADPNR"/>
</dbReference>
<evidence type="ECO:0000259" key="6">
    <source>
        <dbReference type="Pfam" id="PF07992"/>
    </source>
</evidence>
<name>A0AA48HIQ8_9FLAO</name>
<feature type="binding site" evidence="5">
    <location>
        <position position="55"/>
    </location>
    <ligand>
        <name>FAD</name>
        <dbReference type="ChEBI" id="CHEBI:57692"/>
    </ligand>
</feature>
<dbReference type="Proteomes" id="UP001330184">
    <property type="component" value="Chromosome"/>
</dbReference>
<evidence type="ECO:0000256" key="2">
    <source>
        <dbReference type="ARBA" id="ARBA00022827"/>
    </source>
</evidence>
<feature type="binding site" evidence="5">
    <location>
        <position position="352"/>
    </location>
    <ligand>
        <name>FAD</name>
        <dbReference type="ChEBI" id="CHEBI:57692"/>
    </ligand>
</feature>
<comment type="subunit">
    <text evidence="5">Homodimer.</text>
</comment>
<feature type="binding site" evidence="5">
    <location>
        <position position="311"/>
    </location>
    <ligand>
        <name>FAD</name>
        <dbReference type="ChEBI" id="CHEBI:57692"/>
    </ligand>
</feature>
<keyword evidence="1 5" id="KW-0285">Flavoprotein</keyword>
<organism evidence="7 8">
    <name type="scientific">Flagellimonas marinaquae</name>
    <dbReference type="NCBI Taxonomy" id="254955"/>
    <lineage>
        <taxon>Bacteria</taxon>
        <taxon>Pseudomonadati</taxon>
        <taxon>Bacteroidota</taxon>
        <taxon>Flavobacteriia</taxon>
        <taxon>Flavobacteriales</taxon>
        <taxon>Flavobacteriaceae</taxon>
        <taxon>Flagellimonas</taxon>
    </lineage>
</organism>
<dbReference type="InterPro" id="IPR023753">
    <property type="entry name" value="FAD/NAD-binding_dom"/>
</dbReference>
<feature type="binding site" evidence="5">
    <location>
        <position position="63"/>
    </location>
    <ligand>
        <name>FAD</name>
        <dbReference type="ChEBI" id="CHEBI:57692"/>
    </ligand>
</feature>
<evidence type="ECO:0000256" key="4">
    <source>
        <dbReference type="ARBA" id="ARBA00023002"/>
    </source>
</evidence>
<evidence type="ECO:0000256" key="3">
    <source>
        <dbReference type="ARBA" id="ARBA00022857"/>
    </source>
</evidence>
<dbReference type="EC" id="1.18.1.2" evidence="5"/>
<comment type="cofactor">
    <cofactor evidence="5">
        <name>FAD</name>
        <dbReference type="ChEBI" id="CHEBI:57692"/>
    </cofactor>
    <text evidence="5">Binds 1 FAD per subunit.</text>
</comment>
<evidence type="ECO:0000313" key="7">
    <source>
        <dbReference type="EMBL" id="BDW92998.1"/>
    </source>
</evidence>
<dbReference type="GO" id="GO:0050661">
    <property type="term" value="F:NADP binding"/>
    <property type="evidence" value="ECO:0007669"/>
    <property type="project" value="UniProtKB-UniRule"/>
</dbReference>
<dbReference type="Pfam" id="PF07992">
    <property type="entry name" value="Pyr_redox_2"/>
    <property type="match status" value="1"/>
</dbReference>
<keyword evidence="3 5" id="KW-0521">NADP</keyword>
<proteinExistence type="inferred from homology"/>
<comment type="catalytic activity">
    <reaction evidence="5">
        <text>2 reduced [2Fe-2S]-[ferredoxin] + NADP(+) + H(+) = 2 oxidized [2Fe-2S]-[ferredoxin] + NADPH</text>
        <dbReference type="Rhea" id="RHEA:20125"/>
        <dbReference type="Rhea" id="RHEA-COMP:10000"/>
        <dbReference type="Rhea" id="RHEA-COMP:10001"/>
        <dbReference type="ChEBI" id="CHEBI:15378"/>
        <dbReference type="ChEBI" id="CHEBI:33737"/>
        <dbReference type="ChEBI" id="CHEBI:33738"/>
        <dbReference type="ChEBI" id="CHEBI:57783"/>
        <dbReference type="ChEBI" id="CHEBI:58349"/>
        <dbReference type="EC" id="1.18.1.2"/>
    </reaction>
</comment>
<dbReference type="HAMAP" id="MF_01685">
    <property type="entry name" value="FENR2"/>
    <property type="match status" value="1"/>
</dbReference>